<evidence type="ECO:0008006" key="3">
    <source>
        <dbReference type="Google" id="ProtNLM"/>
    </source>
</evidence>
<name>A0A0V8JLU6_9BACI</name>
<accession>A0A0V8JLU6</accession>
<dbReference type="GeneID" id="93684462"/>
<dbReference type="RefSeq" id="WP_062686764.1">
    <property type="nucleotide sequence ID" value="NZ_KQ758647.1"/>
</dbReference>
<dbReference type="Pfam" id="PF16162">
    <property type="entry name" value="KwaB"/>
    <property type="match status" value="1"/>
</dbReference>
<protein>
    <recommendedName>
        <fullName evidence="3">DUF4868 domain-containing protein</fullName>
    </recommendedName>
</protein>
<evidence type="ECO:0000313" key="2">
    <source>
        <dbReference type="Proteomes" id="UP000053681"/>
    </source>
</evidence>
<evidence type="ECO:0000313" key="1">
    <source>
        <dbReference type="EMBL" id="KSU87960.1"/>
    </source>
</evidence>
<reference evidence="1 2" key="1">
    <citation type="submission" date="2015-11" db="EMBL/GenBank/DDBJ databases">
        <title>Bacillus caseinolyticus sp nov.</title>
        <authorList>
            <person name="Dastager S.G."/>
            <person name="Mawlankar R."/>
        </authorList>
    </citation>
    <scope>NUCLEOTIDE SEQUENCE [LARGE SCALE GENOMIC DNA]</scope>
    <source>
        <strain evidence="1 2">SGD-V-76</strain>
    </source>
</reference>
<organism evidence="1 2">
    <name type="scientific">Priestia veravalensis</name>
    <dbReference type="NCBI Taxonomy" id="1414648"/>
    <lineage>
        <taxon>Bacteria</taxon>
        <taxon>Bacillati</taxon>
        <taxon>Bacillota</taxon>
        <taxon>Bacilli</taxon>
        <taxon>Bacillales</taxon>
        <taxon>Bacillaceae</taxon>
        <taxon>Priestia</taxon>
    </lineage>
</organism>
<gene>
    <name evidence="1" type="ORF">AS180_10160</name>
</gene>
<proteinExistence type="predicted"/>
<dbReference type="InterPro" id="IPR032359">
    <property type="entry name" value="KwaB-like"/>
</dbReference>
<dbReference type="AlphaFoldDB" id="A0A0V8JLU6"/>
<dbReference type="EMBL" id="LNQP01000031">
    <property type="protein sequence ID" value="KSU87960.1"/>
    <property type="molecule type" value="Genomic_DNA"/>
</dbReference>
<comment type="caution">
    <text evidence="1">The sequence shown here is derived from an EMBL/GenBank/DDBJ whole genome shotgun (WGS) entry which is preliminary data.</text>
</comment>
<keyword evidence="2" id="KW-1185">Reference proteome</keyword>
<dbReference type="Proteomes" id="UP000053681">
    <property type="component" value="Unassembled WGS sequence"/>
</dbReference>
<sequence length="325" mass="37206">METNFKVLQDIFVNCTENYSINGLSAFLLSDEEEPFKLYKLNMSTHEDLRTIICKNLENAIDAQLFEYHNNTSPDGNESVSCLKKGEVPNFLDIEQLIIEDNSTGLTKKVFEESSSSMKGYVIDVIVTNNNTTKEFHVQIFSTLSKSNFYKPKKSLYSFGNEDGDLLQKVEVSHLELNEKCCAFSIDDEIFVTHGFFFERLFKYEEHINMHSEAILGSINGSGLIDNFLVLESHCNRNKNFKKKLFTISSASKFENVTFETFKKVKEAIHEGLFFSLDSEKETISIDEENSYKSVDQIIRIINDEAAETLVSETRIFANQRINIG</sequence>